<keyword evidence="3" id="KW-0560">Oxidoreductase</keyword>
<evidence type="ECO:0000259" key="4">
    <source>
        <dbReference type="Pfam" id="PF01872"/>
    </source>
</evidence>
<dbReference type="EMBL" id="VMBG01000001">
    <property type="protein sequence ID" value="TSJ77936.1"/>
    <property type="molecule type" value="Genomic_DNA"/>
</dbReference>
<comment type="pathway">
    <text evidence="1">Cofactor biosynthesis; riboflavin biosynthesis.</text>
</comment>
<feature type="domain" description="Bacterial bifunctional deaminase-reductase C-terminal" evidence="4">
    <location>
        <begin position="4"/>
        <end position="219"/>
    </location>
</feature>
<dbReference type="Proteomes" id="UP000315648">
    <property type="component" value="Unassembled WGS sequence"/>
</dbReference>
<gene>
    <name evidence="5" type="ORF">FPL22_01090</name>
</gene>
<dbReference type="OrthoDB" id="9800865at2"/>
<name>A0A556QMR3_9BACT</name>
<dbReference type="InterPro" id="IPR024072">
    <property type="entry name" value="DHFR-like_dom_sf"/>
</dbReference>
<organism evidence="5 6">
    <name type="scientific">Rariglobus hedericola</name>
    <dbReference type="NCBI Taxonomy" id="2597822"/>
    <lineage>
        <taxon>Bacteria</taxon>
        <taxon>Pseudomonadati</taxon>
        <taxon>Verrucomicrobiota</taxon>
        <taxon>Opitutia</taxon>
        <taxon>Opitutales</taxon>
        <taxon>Opitutaceae</taxon>
        <taxon>Rariglobus</taxon>
    </lineage>
</organism>
<dbReference type="GO" id="GO:0008703">
    <property type="term" value="F:5-amino-6-(5-phosphoribosylamino)uracil reductase activity"/>
    <property type="evidence" value="ECO:0007669"/>
    <property type="project" value="InterPro"/>
</dbReference>
<dbReference type="Gene3D" id="3.40.430.10">
    <property type="entry name" value="Dihydrofolate Reductase, subunit A"/>
    <property type="match status" value="1"/>
</dbReference>
<dbReference type="PANTHER" id="PTHR38011:SF7">
    <property type="entry name" value="2,5-DIAMINO-6-RIBOSYLAMINO-4(3H)-PYRIMIDINONE 5'-PHOSPHATE REDUCTASE"/>
    <property type="match status" value="1"/>
</dbReference>
<evidence type="ECO:0000256" key="2">
    <source>
        <dbReference type="ARBA" id="ARBA00022857"/>
    </source>
</evidence>
<evidence type="ECO:0000256" key="3">
    <source>
        <dbReference type="ARBA" id="ARBA00023002"/>
    </source>
</evidence>
<protein>
    <submittedName>
        <fullName evidence="5">RibD family protein</fullName>
    </submittedName>
</protein>
<dbReference type="GO" id="GO:0009231">
    <property type="term" value="P:riboflavin biosynthetic process"/>
    <property type="evidence" value="ECO:0007669"/>
    <property type="project" value="InterPro"/>
</dbReference>
<evidence type="ECO:0000256" key="1">
    <source>
        <dbReference type="ARBA" id="ARBA00005104"/>
    </source>
</evidence>
<evidence type="ECO:0000313" key="5">
    <source>
        <dbReference type="EMBL" id="TSJ77936.1"/>
    </source>
</evidence>
<keyword evidence="2" id="KW-0521">NADP</keyword>
<dbReference type="RefSeq" id="WP_144228277.1">
    <property type="nucleotide sequence ID" value="NZ_CBCRVV010000001.1"/>
</dbReference>
<dbReference type="Pfam" id="PF01872">
    <property type="entry name" value="RibD_C"/>
    <property type="match status" value="1"/>
</dbReference>
<dbReference type="AlphaFoldDB" id="A0A556QMR3"/>
<keyword evidence="6" id="KW-1185">Reference proteome</keyword>
<comment type="caution">
    <text evidence="5">The sequence shown here is derived from an EMBL/GenBank/DDBJ whole genome shotgun (WGS) entry which is preliminary data.</text>
</comment>
<proteinExistence type="predicted"/>
<dbReference type="InterPro" id="IPR002734">
    <property type="entry name" value="RibDG_C"/>
</dbReference>
<dbReference type="InterPro" id="IPR050765">
    <property type="entry name" value="Riboflavin_Biosynth_HTPR"/>
</dbReference>
<sequence>MKQPHISCVMMTSLDGRIQQKIWGLPEDEDLFEDVAKKIPWDAWIVGRVTMQGFTETKPRPPRRGRFTVPSGDFVADYDTKTFAVGLDPHGKLKFKTNRADSEHIISVVTERATAEHLDYLRSKNISYIIGGKRDIDLKLVVRKLAKLFPIKHLSVQGGGKINGSFLKAGLIDELHLILMPLADGTVGTPTLFDVEEGYSRRKATHFRLKSSKLIKGGALLLKYQSARKR</sequence>
<accession>A0A556QMR3</accession>
<reference evidence="5 6" key="1">
    <citation type="submission" date="2019-07" db="EMBL/GenBank/DDBJ databases">
        <title>Description of 53C-WASEF.</title>
        <authorList>
            <person name="Pitt A."/>
            <person name="Hahn M.W."/>
        </authorList>
    </citation>
    <scope>NUCLEOTIDE SEQUENCE [LARGE SCALE GENOMIC DNA]</scope>
    <source>
        <strain evidence="5 6">53C-WASEF</strain>
    </source>
</reference>
<dbReference type="SUPFAM" id="SSF53597">
    <property type="entry name" value="Dihydrofolate reductase-like"/>
    <property type="match status" value="1"/>
</dbReference>
<evidence type="ECO:0000313" key="6">
    <source>
        <dbReference type="Proteomes" id="UP000315648"/>
    </source>
</evidence>
<dbReference type="PANTHER" id="PTHR38011">
    <property type="entry name" value="DIHYDROFOLATE REDUCTASE FAMILY PROTEIN (AFU_ORTHOLOGUE AFUA_8G06820)"/>
    <property type="match status" value="1"/>
</dbReference>